<dbReference type="AlphaFoldDB" id="A0A1H3GDP6"/>
<protein>
    <submittedName>
        <fullName evidence="2">Uncharacterized protein</fullName>
    </submittedName>
</protein>
<keyword evidence="1" id="KW-0472">Membrane</keyword>
<keyword evidence="1" id="KW-1133">Transmembrane helix</keyword>
<proteinExistence type="predicted"/>
<evidence type="ECO:0000256" key="1">
    <source>
        <dbReference type="SAM" id="Phobius"/>
    </source>
</evidence>
<gene>
    <name evidence="2" type="ORF">SAMN05216564_102411</name>
</gene>
<feature type="transmembrane region" description="Helical" evidence="1">
    <location>
        <begin position="7"/>
        <end position="30"/>
    </location>
</feature>
<evidence type="ECO:0000313" key="2">
    <source>
        <dbReference type="EMBL" id="SDY00788.1"/>
    </source>
</evidence>
<dbReference type="Proteomes" id="UP000199079">
    <property type="component" value="Unassembled WGS sequence"/>
</dbReference>
<keyword evidence="3" id="KW-1185">Reference proteome</keyword>
<dbReference type="OrthoDB" id="376909at2157"/>
<reference evidence="3" key="1">
    <citation type="submission" date="2016-10" db="EMBL/GenBank/DDBJ databases">
        <authorList>
            <person name="Varghese N."/>
            <person name="Submissions S."/>
        </authorList>
    </citation>
    <scope>NUCLEOTIDE SEQUENCE [LARGE SCALE GENOMIC DNA]</scope>
    <source>
        <strain evidence="3">DC30,IBRC 10041,KCTC 4046</strain>
    </source>
</reference>
<keyword evidence="1" id="KW-0812">Transmembrane</keyword>
<accession>A0A1H3GDP6</accession>
<sequence>MLTWTELLLFYGANVVVWLGIALLYVHYFYESDATLIGNADAETSTEEGVDHG</sequence>
<evidence type="ECO:0000313" key="3">
    <source>
        <dbReference type="Proteomes" id="UP000199079"/>
    </source>
</evidence>
<name>A0A1H3GDP6_9EURY</name>
<dbReference type="EMBL" id="FNPC01000002">
    <property type="protein sequence ID" value="SDY00788.1"/>
    <property type="molecule type" value="Genomic_DNA"/>
</dbReference>
<organism evidence="2 3">
    <name type="scientific">Halopenitus persicus</name>
    <dbReference type="NCBI Taxonomy" id="1048396"/>
    <lineage>
        <taxon>Archaea</taxon>
        <taxon>Methanobacteriati</taxon>
        <taxon>Methanobacteriota</taxon>
        <taxon>Stenosarchaea group</taxon>
        <taxon>Halobacteria</taxon>
        <taxon>Halobacteriales</taxon>
        <taxon>Haloferacaceae</taxon>
        <taxon>Halopenitus</taxon>
    </lineage>
</organism>
<dbReference type="RefSeq" id="WP_021073571.1">
    <property type="nucleotide sequence ID" value="NZ_FNPC01000002.1"/>
</dbReference>